<feature type="domain" description="BTB" evidence="1">
    <location>
        <begin position="3"/>
        <end position="66"/>
    </location>
</feature>
<dbReference type="InterPro" id="IPR011705">
    <property type="entry name" value="BACK"/>
</dbReference>
<keyword evidence="3" id="KW-1185">Reference proteome</keyword>
<dbReference type="Proteomes" id="UP000285301">
    <property type="component" value="Unassembled WGS sequence"/>
</dbReference>
<dbReference type="Gene3D" id="1.25.40.420">
    <property type="match status" value="1"/>
</dbReference>
<evidence type="ECO:0000313" key="3">
    <source>
        <dbReference type="Proteomes" id="UP000285301"/>
    </source>
</evidence>
<comment type="caution">
    <text evidence="2">The sequence shown here is derived from an EMBL/GenBank/DDBJ whole genome shotgun (WGS) entry which is preliminary data.</text>
</comment>
<organism evidence="2 3">
    <name type="scientific">Dinothrombium tinctorium</name>
    <dbReference type="NCBI Taxonomy" id="1965070"/>
    <lineage>
        <taxon>Eukaryota</taxon>
        <taxon>Metazoa</taxon>
        <taxon>Ecdysozoa</taxon>
        <taxon>Arthropoda</taxon>
        <taxon>Chelicerata</taxon>
        <taxon>Arachnida</taxon>
        <taxon>Acari</taxon>
        <taxon>Acariformes</taxon>
        <taxon>Trombidiformes</taxon>
        <taxon>Prostigmata</taxon>
        <taxon>Anystina</taxon>
        <taxon>Parasitengona</taxon>
        <taxon>Trombidioidea</taxon>
        <taxon>Trombidiidae</taxon>
        <taxon>Dinothrombium</taxon>
    </lineage>
</organism>
<dbReference type="InterPro" id="IPR011333">
    <property type="entry name" value="SKP1/BTB/POZ_sf"/>
</dbReference>
<sequence length="537" mass="63241">MSKFVCFNANGEKVPFEKSILREKCEYFRDCFDKNDDLFEIKIDASKKAIELFLRFVNDGNISATDLLVVGLNDLLDLAIQFKYKELVEFIVDGDCITFDNVAKIYLFAYRFDMNHVLIKCLNFLDENAQKIVANTGVFKTFPMRLVYDVISRNTFVVEELHIINALVEWRKANGKSDFSLLLKKVRLNLINKEDFYDKVLPLKLFTDDDYFVACVTRKFKTRSRKDINIDAQLKSFEDDSCYCTKFLKILSKIDTSKLETFLQSETEHYGQKSHLKDVSFYETIKQDKEIIHKAEVKTVYLVQHDLWSEISFQSSYHCVGNQSIAFEFKHWCEVNLVVFQLPLNYYYKSYEIFGGLEKNRLSLLRAFDDSNIYWGWQNVYFKPTRLKYIKISFPSSDRSEFESFRCEMNTALVINQTDLYIYSRKSWAKKFRSLKNVFPKASNDDIFALQHPCYVSQFRFFTKSINRTLDMRIETKANIQAPWKACENVENFEKIALKDGFEFVLNFSLRLVSFIRISQNFFASPVFSFVCSFDQA</sequence>
<proteinExistence type="predicted"/>
<reference evidence="2 3" key="1">
    <citation type="journal article" date="2018" name="Gigascience">
        <title>Genomes of trombidid mites reveal novel predicted allergens and laterally-transferred genes associated with secondary metabolism.</title>
        <authorList>
            <person name="Dong X."/>
            <person name="Chaisiri K."/>
            <person name="Xia D."/>
            <person name="Armstrong S.D."/>
            <person name="Fang Y."/>
            <person name="Donnelly M.J."/>
            <person name="Kadowaki T."/>
            <person name="McGarry J.W."/>
            <person name="Darby A.C."/>
            <person name="Makepeace B.L."/>
        </authorList>
    </citation>
    <scope>NUCLEOTIDE SEQUENCE [LARGE SCALE GENOMIC DNA]</scope>
    <source>
        <strain evidence="2">UoL-WK</strain>
    </source>
</reference>
<evidence type="ECO:0000313" key="2">
    <source>
        <dbReference type="EMBL" id="RWS10988.1"/>
    </source>
</evidence>
<dbReference type="SMART" id="SM00875">
    <property type="entry name" value="BACK"/>
    <property type="match status" value="1"/>
</dbReference>
<dbReference type="STRING" id="1965070.A0A443R6S9"/>
<dbReference type="PANTHER" id="PTHR46306">
    <property type="entry name" value="BTB/POZ DOMAIN-CONTAINING PROTEIN 9"/>
    <property type="match status" value="1"/>
</dbReference>
<gene>
    <name evidence="2" type="ORF">B4U79_17565</name>
</gene>
<dbReference type="Pfam" id="PF07707">
    <property type="entry name" value="BACK"/>
    <property type="match status" value="1"/>
</dbReference>
<accession>A0A443R6S9</accession>
<dbReference type="InterPro" id="IPR000210">
    <property type="entry name" value="BTB/POZ_dom"/>
</dbReference>
<dbReference type="GO" id="GO:0005737">
    <property type="term" value="C:cytoplasm"/>
    <property type="evidence" value="ECO:0007669"/>
    <property type="project" value="TreeGrafter"/>
</dbReference>
<protein>
    <submittedName>
        <fullName evidence="2">BTB/POZ domain-containing protein 9-like protein</fullName>
    </submittedName>
</protein>
<dbReference type="SUPFAM" id="SSF54695">
    <property type="entry name" value="POZ domain"/>
    <property type="match status" value="1"/>
</dbReference>
<evidence type="ECO:0000259" key="1">
    <source>
        <dbReference type="PROSITE" id="PS50097"/>
    </source>
</evidence>
<dbReference type="AlphaFoldDB" id="A0A443R6S9"/>
<dbReference type="Gene3D" id="3.30.710.10">
    <property type="entry name" value="Potassium Channel Kv1.1, Chain A"/>
    <property type="match status" value="1"/>
</dbReference>
<name>A0A443R6S9_9ACAR</name>
<dbReference type="EMBL" id="NCKU01001889">
    <property type="protein sequence ID" value="RWS10988.1"/>
    <property type="molecule type" value="Genomic_DNA"/>
</dbReference>
<dbReference type="InterPro" id="IPR052407">
    <property type="entry name" value="BTB_POZ_domain_cont_9"/>
</dbReference>
<dbReference type="PROSITE" id="PS50097">
    <property type="entry name" value="BTB"/>
    <property type="match status" value="1"/>
</dbReference>
<dbReference type="PANTHER" id="PTHR46306:SF1">
    <property type="entry name" value="BTB_POZ DOMAIN-CONTAINING PROTEIN 9"/>
    <property type="match status" value="1"/>
</dbReference>